<feature type="region of interest" description="Disordered" evidence="7">
    <location>
        <begin position="1"/>
        <end position="76"/>
    </location>
</feature>
<dbReference type="InterPro" id="IPR000529">
    <property type="entry name" value="Ribosomal_bS6"/>
</dbReference>
<evidence type="ECO:0000256" key="1">
    <source>
        <dbReference type="ARBA" id="ARBA00009512"/>
    </source>
</evidence>
<dbReference type="GO" id="GO:0070181">
    <property type="term" value="F:small ribosomal subunit rRNA binding"/>
    <property type="evidence" value="ECO:0007669"/>
    <property type="project" value="TreeGrafter"/>
</dbReference>
<comment type="function">
    <text evidence="4 6">Binds together with bS18 to 16S ribosomal RNA.</text>
</comment>
<dbReference type="GO" id="GO:0006412">
    <property type="term" value="P:translation"/>
    <property type="evidence" value="ECO:0007669"/>
    <property type="project" value="UniProtKB-UniRule"/>
</dbReference>
<keyword evidence="9" id="KW-1185">Reference proteome</keyword>
<keyword evidence="3 6" id="KW-0687">Ribonucleoprotein</keyword>
<dbReference type="GO" id="GO:1990904">
    <property type="term" value="C:ribonucleoprotein complex"/>
    <property type="evidence" value="ECO:0007669"/>
    <property type="project" value="UniProtKB-KW"/>
</dbReference>
<evidence type="ECO:0000256" key="6">
    <source>
        <dbReference type="HAMAP-Rule" id="MF_00360"/>
    </source>
</evidence>
<dbReference type="HAMAP" id="MF_00360">
    <property type="entry name" value="Ribosomal_bS6"/>
    <property type="match status" value="1"/>
</dbReference>
<dbReference type="Gene3D" id="3.30.70.60">
    <property type="match status" value="1"/>
</dbReference>
<gene>
    <name evidence="6" type="primary">rpsF</name>
    <name evidence="8" type="ORF">B1R32_10515</name>
</gene>
<evidence type="ECO:0000256" key="3">
    <source>
        <dbReference type="ARBA" id="ARBA00023274"/>
    </source>
</evidence>
<dbReference type="SUPFAM" id="SSF54995">
    <property type="entry name" value="Ribosomal protein S6"/>
    <property type="match status" value="1"/>
</dbReference>
<dbReference type="InterPro" id="IPR014717">
    <property type="entry name" value="Transl_elong_EF1B/ribsomal_bS6"/>
</dbReference>
<dbReference type="OrthoDB" id="9812702at2"/>
<proteinExistence type="inferred from homology"/>
<evidence type="ECO:0000313" key="9">
    <source>
        <dbReference type="Proteomes" id="UP000237684"/>
    </source>
</evidence>
<dbReference type="AlphaFoldDB" id="A0A2S8SU58"/>
<name>A0A2S8SU58_9BACT</name>
<evidence type="ECO:0000313" key="8">
    <source>
        <dbReference type="EMBL" id="PQV64334.1"/>
    </source>
</evidence>
<feature type="compositionally biased region" description="Low complexity" evidence="7">
    <location>
        <begin position="23"/>
        <end position="48"/>
    </location>
</feature>
<dbReference type="Proteomes" id="UP000237684">
    <property type="component" value="Unassembled WGS sequence"/>
</dbReference>
<dbReference type="RefSeq" id="WP_105483130.1">
    <property type="nucleotide sequence ID" value="NZ_NIGF01000005.1"/>
</dbReference>
<evidence type="ECO:0000256" key="5">
    <source>
        <dbReference type="ARBA" id="ARBA00035294"/>
    </source>
</evidence>
<accession>A0A2S8SU58</accession>
<keyword evidence="6" id="KW-0694">RNA-binding</keyword>
<keyword evidence="2 6" id="KW-0689">Ribosomal protein</keyword>
<dbReference type="GO" id="GO:0005737">
    <property type="term" value="C:cytoplasm"/>
    <property type="evidence" value="ECO:0007669"/>
    <property type="project" value="UniProtKB-ARBA"/>
</dbReference>
<dbReference type="InterPro" id="IPR020814">
    <property type="entry name" value="Ribosomal_S6_plastid/chlpt"/>
</dbReference>
<dbReference type="PANTHER" id="PTHR21011">
    <property type="entry name" value="MITOCHONDRIAL 28S RIBOSOMAL PROTEIN S6"/>
    <property type="match status" value="1"/>
</dbReference>
<dbReference type="CDD" id="cd00473">
    <property type="entry name" value="bS6"/>
    <property type="match status" value="1"/>
</dbReference>
<dbReference type="InParanoid" id="A0A2S8SU58"/>
<dbReference type="PANTHER" id="PTHR21011:SF1">
    <property type="entry name" value="SMALL RIBOSOMAL SUBUNIT PROTEIN BS6M"/>
    <property type="match status" value="1"/>
</dbReference>
<organism evidence="8 9">
    <name type="scientific">Abditibacterium utsteinense</name>
    <dbReference type="NCBI Taxonomy" id="1960156"/>
    <lineage>
        <taxon>Bacteria</taxon>
        <taxon>Pseudomonadati</taxon>
        <taxon>Abditibacteriota</taxon>
        <taxon>Abditibacteriia</taxon>
        <taxon>Abditibacteriales</taxon>
        <taxon>Abditibacteriaceae</taxon>
        <taxon>Abditibacterium</taxon>
    </lineage>
</organism>
<dbReference type="Pfam" id="PF01250">
    <property type="entry name" value="Ribosomal_S6"/>
    <property type="match status" value="1"/>
</dbReference>
<sequence length="170" mass="18465">MADNNSTASAVQEDLAQSENTSPAATQETAPATTPMAPAAQTPAPQAPIVQRVGSDLTPELQPLSSDAPPRKEVEGGRDYEVTFIVVANNPEALDSAQKRVTALIEEGQGAVDNVRVSEVRRLAYPIAKRTEGIYVVLNARFVKALTEDLERFFKLEESVLRHIILRENV</sequence>
<dbReference type="NCBIfam" id="TIGR00166">
    <property type="entry name" value="S6"/>
    <property type="match status" value="1"/>
</dbReference>
<comment type="caution">
    <text evidence="8">The sequence shown here is derived from an EMBL/GenBank/DDBJ whole genome shotgun (WGS) entry which is preliminary data.</text>
</comment>
<dbReference type="FunCoup" id="A0A2S8SU58">
    <property type="interactions" value="363"/>
</dbReference>
<feature type="compositionally biased region" description="Polar residues" evidence="7">
    <location>
        <begin position="1"/>
        <end position="22"/>
    </location>
</feature>
<comment type="similarity">
    <text evidence="1 6">Belongs to the bacterial ribosomal protein bS6 family.</text>
</comment>
<dbReference type="GO" id="GO:0003735">
    <property type="term" value="F:structural constituent of ribosome"/>
    <property type="evidence" value="ECO:0007669"/>
    <property type="project" value="InterPro"/>
</dbReference>
<evidence type="ECO:0000256" key="2">
    <source>
        <dbReference type="ARBA" id="ARBA00022980"/>
    </source>
</evidence>
<dbReference type="EMBL" id="NIGF01000005">
    <property type="protein sequence ID" value="PQV64334.1"/>
    <property type="molecule type" value="Genomic_DNA"/>
</dbReference>
<evidence type="ECO:0000256" key="7">
    <source>
        <dbReference type="SAM" id="MobiDB-lite"/>
    </source>
</evidence>
<evidence type="ECO:0000256" key="4">
    <source>
        <dbReference type="ARBA" id="ARBA00035104"/>
    </source>
</evidence>
<keyword evidence="6" id="KW-0699">rRNA-binding</keyword>
<dbReference type="GO" id="GO:0005840">
    <property type="term" value="C:ribosome"/>
    <property type="evidence" value="ECO:0007669"/>
    <property type="project" value="UniProtKB-KW"/>
</dbReference>
<protein>
    <recommendedName>
        <fullName evidence="5 6">Small ribosomal subunit protein bS6</fullName>
    </recommendedName>
</protein>
<dbReference type="InterPro" id="IPR035980">
    <property type="entry name" value="Ribosomal_bS6_sf"/>
</dbReference>
<reference evidence="8 9" key="1">
    <citation type="journal article" date="2018" name="Syst. Appl. Microbiol.">
        <title>Abditibacterium utsteinense sp. nov., the first cultivated member of candidate phylum FBP, isolated from ice-free Antarctic soil samples.</title>
        <authorList>
            <person name="Tahon G."/>
            <person name="Tytgat B."/>
            <person name="Lebbe L."/>
            <person name="Carlier A."/>
            <person name="Willems A."/>
        </authorList>
    </citation>
    <scope>NUCLEOTIDE SEQUENCE [LARGE SCALE GENOMIC DNA]</scope>
    <source>
        <strain evidence="8 9">LMG 29911</strain>
    </source>
</reference>